<dbReference type="GeneID" id="82156920"/>
<dbReference type="SUPFAM" id="SSF52058">
    <property type="entry name" value="L domain-like"/>
    <property type="match status" value="1"/>
</dbReference>
<evidence type="ECO:0000313" key="1">
    <source>
        <dbReference type="EMBL" id="NPE13494.1"/>
    </source>
</evidence>
<dbReference type="Pfam" id="PF13306">
    <property type="entry name" value="LRR_5"/>
    <property type="match status" value="4"/>
</dbReference>
<organism evidence="1 2">
    <name type="scientific">Xylanibacter rodentium</name>
    <dbReference type="NCBI Taxonomy" id="2736289"/>
    <lineage>
        <taxon>Bacteria</taxon>
        <taxon>Pseudomonadati</taxon>
        <taxon>Bacteroidota</taxon>
        <taxon>Bacteroidia</taxon>
        <taxon>Bacteroidales</taxon>
        <taxon>Prevotellaceae</taxon>
        <taxon>Xylanibacter</taxon>
    </lineage>
</organism>
<dbReference type="EMBL" id="JABKKE010000004">
    <property type="protein sequence ID" value="NPE13494.1"/>
    <property type="molecule type" value="Genomic_DNA"/>
</dbReference>
<reference evidence="1 2" key="1">
    <citation type="submission" date="2020-05" db="EMBL/GenBank/DDBJ databases">
        <title>Distinct polysaccharide utilization as determinants for interspecies competition between intestinal Prevotella spp.</title>
        <authorList>
            <person name="Galvez E.J.C."/>
            <person name="Iljazovic A."/>
            <person name="Strowig T."/>
        </authorList>
    </citation>
    <scope>NUCLEOTIDE SEQUENCE [LARGE SCALE GENOMIC DNA]</scope>
    <source>
        <strain evidence="1 2">PROD</strain>
    </source>
</reference>
<dbReference type="InterPro" id="IPR032675">
    <property type="entry name" value="LRR_dom_sf"/>
</dbReference>
<dbReference type="Gene3D" id="3.80.10.10">
    <property type="entry name" value="Ribonuclease Inhibitor"/>
    <property type="match status" value="2"/>
</dbReference>
<name>A0ABX2AS83_9BACT</name>
<keyword evidence="2" id="KW-1185">Reference proteome</keyword>
<dbReference type="PANTHER" id="PTHR45661">
    <property type="entry name" value="SURFACE ANTIGEN"/>
    <property type="match status" value="1"/>
</dbReference>
<dbReference type="InterPro" id="IPR026906">
    <property type="entry name" value="LRR_5"/>
</dbReference>
<evidence type="ECO:0000313" key="2">
    <source>
        <dbReference type="Proteomes" id="UP001193734"/>
    </source>
</evidence>
<gene>
    <name evidence="1" type="ORF">HPS55_03985</name>
</gene>
<accession>A0ABX2AS83</accession>
<dbReference type="InterPro" id="IPR053139">
    <property type="entry name" value="Surface_bspA-like"/>
</dbReference>
<dbReference type="PANTHER" id="PTHR45661:SF3">
    <property type="entry name" value="IG-LIKE DOMAIN-CONTAINING PROTEIN"/>
    <property type="match status" value="1"/>
</dbReference>
<protein>
    <submittedName>
        <fullName evidence="1">Leucine-rich repeat domain-containing protein</fullName>
    </submittedName>
</protein>
<dbReference type="Proteomes" id="UP001193734">
    <property type="component" value="Unassembled WGS sequence"/>
</dbReference>
<dbReference type="RefSeq" id="WP_172176348.1">
    <property type="nucleotide sequence ID" value="NZ_CASGIA010000006.1"/>
</dbReference>
<sequence>MSVDTVFHIPSIIVYDGKTFKVESIGENAFAGLASLCSVVIDEGVEVINDKAFNCCVNLRSVRIPSTLTEVGYGVFSGCHSLTEIIVDPRNKYLDSRENSNAIIDSEEDKLLTACSATRIPNTVRSIGDYAFSYCSGIKELVIPEGVETIGDCAFLGCSSLCRISLPRSLHGIGYEAFVGCRALEALFIPENVTTIHESSLFGGCDRLTYVAVDAANTVFDSRSGCNGIVRKADSLLIAACPGTIVVDGIAGLGNECFGRQKIHNVSLPKSVVRISSSAFMGCNEIESVSVSPANPYYSSPSGSNAILTKDGKNVVLGCRNTIIPEGVVEISENAFSGRVSDEVLRLPEGLLTIEPYAFSGCDGIYQLIIPQSVTSIGEGAFCRCRNLAVVQMLCPLQIIRPYTFGDCNNLRVVSLPDGVGKICDTAFKNCGKYQTIRI</sequence>
<comment type="caution">
    <text evidence="1">The sequence shown here is derived from an EMBL/GenBank/DDBJ whole genome shotgun (WGS) entry which is preliminary data.</text>
</comment>
<proteinExistence type="predicted"/>